<evidence type="ECO:0000313" key="3">
    <source>
        <dbReference type="EMBL" id="KAJ0186838.1"/>
    </source>
</evidence>
<protein>
    <recommendedName>
        <fullName evidence="5">Transmembrane protein</fullName>
    </recommendedName>
</protein>
<keyword evidence="4" id="KW-1185">Reference proteome</keyword>
<dbReference type="Proteomes" id="UP000235145">
    <property type="component" value="Unassembled WGS sequence"/>
</dbReference>
<keyword evidence="2" id="KW-0472">Membrane</keyword>
<dbReference type="PANTHER" id="PTHR34947:SF4">
    <property type="entry name" value="TRANSMEMBRANE PROTEIN"/>
    <property type="match status" value="1"/>
</dbReference>
<evidence type="ECO:0008006" key="5">
    <source>
        <dbReference type="Google" id="ProtNLM"/>
    </source>
</evidence>
<evidence type="ECO:0000256" key="1">
    <source>
        <dbReference type="SAM" id="MobiDB-lite"/>
    </source>
</evidence>
<keyword evidence="2" id="KW-1133">Transmembrane helix</keyword>
<dbReference type="Gramene" id="rna-gnl|WGS:NBSK|LSAT_9X103961_mrna">
    <property type="protein sequence ID" value="cds-PLY67764.1"/>
    <property type="gene ID" value="gene-LSAT_9X103961"/>
</dbReference>
<proteinExistence type="predicted"/>
<evidence type="ECO:0000256" key="2">
    <source>
        <dbReference type="SAM" id="Phobius"/>
    </source>
</evidence>
<keyword evidence="2" id="KW-0812">Transmembrane</keyword>
<reference evidence="3 4" key="1">
    <citation type="journal article" date="2017" name="Nat. Commun.">
        <title>Genome assembly with in vitro proximity ligation data and whole-genome triplication in lettuce.</title>
        <authorList>
            <person name="Reyes-Chin-Wo S."/>
            <person name="Wang Z."/>
            <person name="Yang X."/>
            <person name="Kozik A."/>
            <person name="Arikit S."/>
            <person name="Song C."/>
            <person name="Xia L."/>
            <person name="Froenicke L."/>
            <person name="Lavelle D.O."/>
            <person name="Truco M.J."/>
            <person name="Xia R."/>
            <person name="Zhu S."/>
            <person name="Xu C."/>
            <person name="Xu H."/>
            <person name="Xu X."/>
            <person name="Cox K."/>
            <person name="Korf I."/>
            <person name="Meyers B.C."/>
            <person name="Michelmore R.W."/>
        </authorList>
    </citation>
    <scope>NUCLEOTIDE SEQUENCE [LARGE SCALE GENOMIC DNA]</scope>
    <source>
        <strain evidence="4">cv. Salinas</strain>
        <tissue evidence="3">Seedlings</tissue>
    </source>
</reference>
<name>A0A9R1UGM4_LACSA</name>
<sequence>MEEMSNHINKQTPKTNFIKLNNMFSIFIFIIFFFSSTVSLSSYTHHFSSFDRHYIFLLCNGILVFLIMNFGSTNSSSPKQNHTVITNETNLPHLLISSAMEEQEQEQKQEQEEEEKIEEDDESIHIGSHVCVVEDDYVVSATQYQIEDQKAEIHFVVDEHEIEELNRRCAEFIRKMKKRIKSESFLH</sequence>
<feature type="compositionally biased region" description="Acidic residues" evidence="1">
    <location>
        <begin position="111"/>
        <end position="120"/>
    </location>
</feature>
<gene>
    <name evidence="3" type="ORF">LSAT_V11C900497790</name>
</gene>
<feature type="region of interest" description="Disordered" evidence="1">
    <location>
        <begin position="101"/>
        <end position="120"/>
    </location>
</feature>
<dbReference type="OrthoDB" id="1678110at2759"/>
<comment type="caution">
    <text evidence="3">The sequence shown here is derived from an EMBL/GenBank/DDBJ whole genome shotgun (WGS) entry which is preliminary data.</text>
</comment>
<dbReference type="PANTHER" id="PTHR34947">
    <property type="entry name" value="TRANSMEMBRANE PROTEIN"/>
    <property type="match status" value="1"/>
</dbReference>
<feature type="transmembrane region" description="Helical" evidence="2">
    <location>
        <begin position="20"/>
        <end position="41"/>
    </location>
</feature>
<feature type="transmembrane region" description="Helical" evidence="2">
    <location>
        <begin position="53"/>
        <end position="71"/>
    </location>
</feature>
<dbReference type="EMBL" id="NBSK02000009">
    <property type="protein sequence ID" value="KAJ0186838.1"/>
    <property type="molecule type" value="Genomic_DNA"/>
</dbReference>
<accession>A0A9R1UGM4</accession>
<evidence type="ECO:0000313" key="4">
    <source>
        <dbReference type="Proteomes" id="UP000235145"/>
    </source>
</evidence>
<organism evidence="3 4">
    <name type="scientific">Lactuca sativa</name>
    <name type="common">Garden lettuce</name>
    <dbReference type="NCBI Taxonomy" id="4236"/>
    <lineage>
        <taxon>Eukaryota</taxon>
        <taxon>Viridiplantae</taxon>
        <taxon>Streptophyta</taxon>
        <taxon>Embryophyta</taxon>
        <taxon>Tracheophyta</taxon>
        <taxon>Spermatophyta</taxon>
        <taxon>Magnoliopsida</taxon>
        <taxon>eudicotyledons</taxon>
        <taxon>Gunneridae</taxon>
        <taxon>Pentapetalae</taxon>
        <taxon>asterids</taxon>
        <taxon>campanulids</taxon>
        <taxon>Asterales</taxon>
        <taxon>Asteraceae</taxon>
        <taxon>Cichorioideae</taxon>
        <taxon>Cichorieae</taxon>
        <taxon>Lactucinae</taxon>
        <taxon>Lactuca</taxon>
    </lineage>
</organism>
<dbReference type="AlphaFoldDB" id="A0A9R1UGM4"/>